<feature type="chain" id="PRO_5001666560" description="DUF3575 domain-containing protein" evidence="1">
    <location>
        <begin position="23"/>
        <end position="179"/>
    </location>
</feature>
<organism evidence="2 3">
    <name type="scientific">Phocaeicola vulgatus str. 3975 RP4</name>
    <dbReference type="NCBI Taxonomy" id="1339352"/>
    <lineage>
        <taxon>Bacteria</taxon>
        <taxon>Pseudomonadati</taxon>
        <taxon>Bacteroidota</taxon>
        <taxon>Bacteroidia</taxon>
        <taxon>Bacteroidales</taxon>
        <taxon>Bacteroidaceae</taxon>
        <taxon>Phocaeicola</taxon>
    </lineage>
</organism>
<gene>
    <name evidence="2" type="ORF">M099_2363</name>
</gene>
<proteinExistence type="predicted"/>
<dbReference type="EMBL" id="JNHM01000028">
    <property type="protein sequence ID" value="KDS53936.1"/>
    <property type="molecule type" value="Genomic_DNA"/>
</dbReference>
<dbReference type="PATRIC" id="fig|1339352.3.peg.2269"/>
<evidence type="ECO:0000256" key="1">
    <source>
        <dbReference type="SAM" id="SignalP"/>
    </source>
</evidence>
<protein>
    <recommendedName>
        <fullName evidence="4">DUF3575 domain-containing protein</fullName>
    </recommendedName>
</protein>
<feature type="signal peptide" evidence="1">
    <location>
        <begin position="1"/>
        <end position="22"/>
    </location>
</feature>
<comment type="caution">
    <text evidence="2">The sequence shown here is derived from an EMBL/GenBank/DDBJ whole genome shotgun (WGS) entry which is preliminary data.</text>
</comment>
<accession>A0A069SHA1</accession>
<sequence>MRKKFFFLGILLGVCLASPAQFYSARTNLIGLATGNINLEGSMTLNRRWSLHLPVQYNPFVFKDNRQFRNLTVMPGVRYWFVESYSNFFVGMNTLASGYSIGRIWNKKRYEGEGYGIGLSIGKAYPLSKTWNIEWELGGAAVWARYNEYRCRECGAFLGRKHGWYLIPSRVALNMIYLF</sequence>
<keyword evidence="1" id="KW-0732">Signal</keyword>
<reference evidence="2 3" key="1">
    <citation type="submission" date="2014-04" db="EMBL/GenBank/DDBJ databases">
        <authorList>
            <person name="Sears C."/>
            <person name="Carroll K."/>
            <person name="Sack B.R."/>
            <person name="Qadri F."/>
            <person name="Myers L.L."/>
            <person name="Chung G.-T."/>
            <person name="Escheverria P."/>
            <person name="Fraser C.M."/>
            <person name="Sadzewicz L."/>
            <person name="Shefchek K.A."/>
            <person name="Tallon L."/>
            <person name="Das S.P."/>
            <person name="Daugherty S."/>
            <person name="Mongodin E.F."/>
        </authorList>
    </citation>
    <scope>NUCLEOTIDE SEQUENCE [LARGE SCALE GENOMIC DNA]</scope>
    <source>
        <strain evidence="2 3">3975 RP4</strain>
    </source>
</reference>
<name>A0A069SHA1_PHOVU</name>
<dbReference type="GeneID" id="93449167"/>
<dbReference type="SUPFAM" id="SSF103515">
    <property type="entry name" value="Autotransporter"/>
    <property type="match status" value="1"/>
</dbReference>
<dbReference type="InterPro" id="IPR021958">
    <property type="entry name" value="DUF3575"/>
</dbReference>
<evidence type="ECO:0000313" key="3">
    <source>
        <dbReference type="Proteomes" id="UP000027661"/>
    </source>
</evidence>
<dbReference type="Proteomes" id="UP000027661">
    <property type="component" value="Unassembled WGS sequence"/>
</dbReference>
<evidence type="ECO:0000313" key="2">
    <source>
        <dbReference type="EMBL" id="KDS53936.1"/>
    </source>
</evidence>
<dbReference type="InterPro" id="IPR036709">
    <property type="entry name" value="Autotransporte_beta_dom_sf"/>
</dbReference>
<dbReference type="AlphaFoldDB" id="A0A069SHA1"/>
<dbReference type="RefSeq" id="WP_007835993.1">
    <property type="nucleotide sequence ID" value="NZ_JNHM01000028.1"/>
</dbReference>
<dbReference type="Pfam" id="PF12099">
    <property type="entry name" value="DUF3575"/>
    <property type="match status" value="1"/>
</dbReference>
<evidence type="ECO:0008006" key="4">
    <source>
        <dbReference type="Google" id="ProtNLM"/>
    </source>
</evidence>